<accession>W7TLX3</accession>
<proteinExistence type="predicted"/>
<feature type="compositionally biased region" description="Gly residues" evidence="1">
    <location>
        <begin position="122"/>
        <end position="141"/>
    </location>
</feature>
<evidence type="ECO:0000313" key="2">
    <source>
        <dbReference type="EMBL" id="EWM21729.1"/>
    </source>
</evidence>
<dbReference type="Proteomes" id="UP000019335">
    <property type="component" value="Unassembled WGS sequence"/>
</dbReference>
<feature type="compositionally biased region" description="Basic and acidic residues" evidence="1">
    <location>
        <begin position="90"/>
        <end position="101"/>
    </location>
</feature>
<dbReference type="AlphaFoldDB" id="W7TLX3"/>
<evidence type="ECO:0000256" key="1">
    <source>
        <dbReference type="SAM" id="MobiDB-lite"/>
    </source>
</evidence>
<comment type="caution">
    <text evidence="2">The sequence shown here is derived from an EMBL/GenBank/DDBJ whole genome shotgun (WGS) entry which is preliminary data.</text>
</comment>
<name>W7TLX3_9STRA</name>
<gene>
    <name evidence="2" type="ORF">Naga_100505g1</name>
</gene>
<keyword evidence="3" id="KW-1185">Reference proteome</keyword>
<evidence type="ECO:0000313" key="3">
    <source>
        <dbReference type="Proteomes" id="UP000019335"/>
    </source>
</evidence>
<protein>
    <submittedName>
        <fullName evidence="2">Uncharacterized protein</fullName>
    </submittedName>
</protein>
<sequence length="141" mass="14707">MCGSGTDRGKKVIQAAQALSHTMADSWDEENKDKETTRSAPQKSWADDDDDFTPVRPTVQKEVTYPAPQRTAVGPSRDGGFGGATAASRDFSDGRGARGEGDFSNFGSRRGSGRGGGREGGYRGSWGPARGPGGRRGAPAG</sequence>
<reference evidence="2 3" key="1">
    <citation type="journal article" date="2014" name="Mol. Plant">
        <title>Chromosome Scale Genome Assembly and Transcriptome Profiling of Nannochloropsis gaditana in Nitrogen Depletion.</title>
        <authorList>
            <person name="Corteggiani Carpinelli E."/>
            <person name="Telatin A."/>
            <person name="Vitulo N."/>
            <person name="Forcato C."/>
            <person name="D'Angelo M."/>
            <person name="Schiavon R."/>
            <person name="Vezzi A."/>
            <person name="Giacometti G.M."/>
            <person name="Morosinotto T."/>
            <person name="Valle G."/>
        </authorList>
    </citation>
    <scope>NUCLEOTIDE SEQUENCE [LARGE SCALE GENOMIC DNA]</scope>
    <source>
        <strain evidence="2 3">B-31</strain>
    </source>
</reference>
<organism evidence="2 3">
    <name type="scientific">Nannochloropsis gaditana</name>
    <dbReference type="NCBI Taxonomy" id="72520"/>
    <lineage>
        <taxon>Eukaryota</taxon>
        <taxon>Sar</taxon>
        <taxon>Stramenopiles</taxon>
        <taxon>Ochrophyta</taxon>
        <taxon>Eustigmatophyceae</taxon>
        <taxon>Eustigmatales</taxon>
        <taxon>Monodopsidaceae</taxon>
        <taxon>Nannochloropsis</taxon>
    </lineage>
</organism>
<feature type="region of interest" description="Disordered" evidence="1">
    <location>
        <begin position="1"/>
        <end position="141"/>
    </location>
</feature>
<dbReference type="EMBL" id="AZIL01002372">
    <property type="protein sequence ID" value="EWM21729.1"/>
    <property type="molecule type" value="Genomic_DNA"/>
</dbReference>